<gene>
    <name evidence="1" type="ORF">IW256_004057</name>
</gene>
<evidence type="ECO:0000313" key="1">
    <source>
        <dbReference type="EMBL" id="MBG6089944.1"/>
    </source>
</evidence>
<organism evidence="1 2">
    <name type="scientific">Actinomadura viridis</name>
    <dbReference type="NCBI Taxonomy" id="58110"/>
    <lineage>
        <taxon>Bacteria</taxon>
        <taxon>Bacillati</taxon>
        <taxon>Actinomycetota</taxon>
        <taxon>Actinomycetes</taxon>
        <taxon>Streptosporangiales</taxon>
        <taxon>Thermomonosporaceae</taxon>
        <taxon>Actinomadura</taxon>
    </lineage>
</organism>
<protein>
    <submittedName>
        <fullName evidence="1">Zn finger protein</fullName>
    </submittedName>
</protein>
<keyword evidence="2" id="KW-1185">Reference proteome</keyword>
<dbReference type="AlphaFoldDB" id="A0A931GRP5"/>
<sequence length="64" mass="6829">MSGTGAYADCCPECLAGPFEPYETDIRGESLVGAYRCQECGHVWPCWWNIAALPEDASSAGDVA</sequence>
<dbReference type="RefSeq" id="WP_197012481.1">
    <property type="nucleotide sequence ID" value="NZ_BAABES010000010.1"/>
</dbReference>
<evidence type="ECO:0000313" key="2">
    <source>
        <dbReference type="Proteomes" id="UP000614047"/>
    </source>
</evidence>
<accession>A0A931GRP5</accession>
<comment type="caution">
    <text evidence="1">The sequence shown here is derived from an EMBL/GenBank/DDBJ whole genome shotgun (WGS) entry which is preliminary data.</text>
</comment>
<dbReference type="EMBL" id="JADOUA010000001">
    <property type="protein sequence ID" value="MBG6089944.1"/>
    <property type="molecule type" value="Genomic_DNA"/>
</dbReference>
<proteinExistence type="predicted"/>
<reference evidence="1" key="1">
    <citation type="submission" date="2020-11" db="EMBL/GenBank/DDBJ databases">
        <title>Sequencing the genomes of 1000 actinobacteria strains.</title>
        <authorList>
            <person name="Klenk H.-P."/>
        </authorList>
    </citation>
    <scope>NUCLEOTIDE SEQUENCE</scope>
    <source>
        <strain evidence="1">DSM 43175</strain>
    </source>
</reference>
<name>A0A931GRP5_9ACTN</name>
<dbReference type="Proteomes" id="UP000614047">
    <property type="component" value="Unassembled WGS sequence"/>
</dbReference>